<dbReference type="AlphaFoldDB" id="A0ABD3NLF4"/>
<feature type="region of interest" description="Disordered" evidence="1">
    <location>
        <begin position="1"/>
        <end position="20"/>
    </location>
</feature>
<feature type="compositionally biased region" description="Low complexity" evidence="1">
    <location>
        <begin position="193"/>
        <end position="207"/>
    </location>
</feature>
<evidence type="ECO:0000256" key="1">
    <source>
        <dbReference type="SAM" id="MobiDB-lite"/>
    </source>
</evidence>
<accession>A0ABD3NLF4</accession>
<feature type="region of interest" description="Disordered" evidence="1">
    <location>
        <begin position="267"/>
        <end position="299"/>
    </location>
</feature>
<feature type="compositionally biased region" description="Basic residues" evidence="1">
    <location>
        <begin position="347"/>
        <end position="357"/>
    </location>
</feature>
<dbReference type="EMBL" id="JALLPJ020001200">
    <property type="protein sequence ID" value="KAL3774315.1"/>
    <property type="molecule type" value="Genomic_DNA"/>
</dbReference>
<feature type="region of interest" description="Disordered" evidence="1">
    <location>
        <begin position="86"/>
        <end position="148"/>
    </location>
</feature>
<reference evidence="2 3" key="1">
    <citation type="submission" date="2024-10" db="EMBL/GenBank/DDBJ databases">
        <title>Updated reference genomes for cyclostephanoid diatoms.</title>
        <authorList>
            <person name="Roberts W.R."/>
            <person name="Alverson A.J."/>
        </authorList>
    </citation>
    <scope>NUCLEOTIDE SEQUENCE [LARGE SCALE GENOMIC DNA]</scope>
    <source>
        <strain evidence="2 3">AJA010-31</strain>
    </source>
</reference>
<feature type="compositionally biased region" description="Low complexity" evidence="1">
    <location>
        <begin position="276"/>
        <end position="299"/>
    </location>
</feature>
<evidence type="ECO:0000313" key="3">
    <source>
        <dbReference type="Proteomes" id="UP001530400"/>
    </source>
</evidence>
<protein>
    <submittedName>
        <fullName evidence="2">Uncharacterized protein</fullName>
    </submittedName>
</protein>
<name>A0ABD3NLF4_9STRA</name>
<organism evidence="2 3">
    <name type="scientific">Cyclotella atomus</name>
    <dbReference type="NCBI Taxonomy" id="382360"/>
    <lineage>
        <taxon>Eukaryota</taxon>
        <taxon>Sar</taxon>
        <taxon>Stramenopiles</taxon>
        <taxon>Ochrophyta</taxon>
        <taxon>Bacillariophyta</taxon>
        <taxon>Coscinodiscophyceae</taxon>
        <taxon>Thalassiosirophycidae</taxon>
        <taxon>Stephanodiscales</taxon>
        <taxon>Stephanodiscaceae</taxon>
        <taxon>Cyclotella</taxon>
    </lineage>
</organism>
<gene>
    <name evidence="2" type="ORF">ACHAWO_008142</name>
</gene>
<keyword evidence="3" id="KW-1185">Reference proteome</keyword>
<feature type="compositionally biased region" description="Low complexity" evidence="1">
    <location>
        <begin position="370"/>
        <end position="379"/>
    </location>
</feature>
<feature type="region of interest" description="Disordered" evidence="1">
    <location>
        <begin position="340"/>
        <end position="421"/>
    </location>
</feature>
<sequence length="443" mass="48425">MCKATQAPAMTEEPQQQPSDAATAVVKNTTARPVSKSSSRAAFQGAPFDKSGCCLSHPKVQLSQPIKNDAGKLMYQELKRTCPNCQQEKHKLKKGTSLSGGTVRSGRVHGYKQTSGEKTEERRARSVSRGRSSNNKADKPSKEYDTPFDEKGRCHYHKSIQLATKKMGGGWKVVHSICPKCMEERYDDDRSVKSGSSRKSTKSLSSKLEVGRSADGQYDKNGCCILHTHIQVAKKRVFGSGWKVVRTCPSCEKGEMVGLDDDRMSVCSKSSRKSSRSVGSRSVKSSRSTAAKGKAAKSSRYGALPFDGDGYCCRHPSVQLAQKKMMGGFKILHDTCPDCDAEGGGGNKRRSVPRRKSSSGTGRVFDDSGSECSGSVSSSKKQRRRRVKNLKTEDENGKAGRYSGDVDENYRPNGNGSMRYEDGSVWEGVWAEGSQVHGKTKKR</sequence>
<dbReference type="Proteomes" id="UP001530400">
    <property type="component" value="Unassembled WGS sequence"/>
</dbReference>
<feature type="region of interest" description="Disordered" evidence="1">
    <location>
        <begin position="189"/>
        <end position="210"/>
    </location>
</feature>
<comment type="caution">
    <text evidence="2">The sequence shown here is derived from an EMBL/GenBank/DDBJ whole genome shotgun (WGS) entry which is preliminary data.</text>
</comment>
<evidence type="ECO:0000313" key="2">
    <source>
        <dbReference type="EMBL" id="KAL3774315.1"/>
    </source>
</evidence>
<feature type="compositionally biased region" description="Basic and acidic residues" evidence="1">
    <location>
        <begin position="115"/>
        <end position="124"/>
    </location>
</feature>
<proteinExistence type="predicted"/>
<feature type="compositionally biased region" description="Basic residues" evidence="1">
    <location>
        <begin position="380"/>
        <end position="389"/>
    </location>
</feature>
<feature type="compositionally biased region" description="Basic and acidic residues" evidence="1">
    <location>
        <begin position="136"/>
        <end position="148"/>
    </location>
</feature>